<name>A0ABT1Y0I0_9FIRM</name>
<evidence type="ECO:0000256" key="1">
    <source>
        <dbReference type="ARBA" id="ARBA00008814"/>
    </source>
</evidence>
<reference evidence="4 5" key="1">
    <citation type="submission" date="2022-08" db="EMBL/GenBank/DDBJ databases">
        <title>Proteogenomics of the novel Dehalobacterium formicoaceticum strain EZ94 highlights a key role of methyltransferases during anaerobic dichloromethane degradation.</title>
        <authorList>
            <person name="Wasmund K."/>
        </authorList>
    </citation>
    <scope>NUCLEOTIDE SEQUENCE [LARGE SCALE GENOMIC DNA]</scope>
    <source>
        <strain evidence="4 5">EZ94</strain>
    </source>
</reference>
<keyword evidence="2" id="KW-0732">Signal</keyword>
<dbReference type="InterPro" id="IPR002491">
    <property type="entry name" value="ABC_transptr_periplasmic_BD"/>
</dbReference>
<sequence length="374" mass="41406">MKKVIRSVFLLLIAIMMIFLTACASGTDNSQKSEGVTEKDGKRTITDSLGRKVEIPATVKTIVPLGNTPRMITYLGLADKVVGIGSCEIAESPVMAYAYINIDKWKDLPNVGTDAMGETSYYPETIIEANPDVILCTYGQDVVEDLERQTGLPVVAVAPSTLFYEDFNQSLRILGEVCHVSDRAEEIISFIDQCLNDLQRRTTDIPDDKKPTVLAAAATFAGSHGIEGIYANYPVFKTIAAKDVAIGVTDKVGGVLVDKEKIIDWNPDMIFLDFSGVELVKNDYAENPDYYAQLKAVKNGNVYQWPNSTWHWSNVEIPLVSAYYLSFMLYPEAFSDIVFEEKAREIFEFFLGEENYLSTLESVGAGYGKVVLGE</sequence>
<feature type="domain" description="Fe/B12 periplasmic-binding" evidence="3">
    <location>
        <begin position="60"/>
        <end position="333"/>
    </location>
</feature>
<dbReference type="PANTHER" id="PTHR30535">
    <property type="entry name" value="VITAMIN B12-BINDING PROTEIN"/>
    <property type="match status" value="1"/>
</dbReference>
<dbReference type="RefSeq" id="WP_257912013.1">
    <property type="nucleotide sequence ID" value="NZ_JANPWE010000001.1"/>
</dbReference>
<dbReference type="Proteomes" id="UP001524944">
    <property type="component" value="Unassembled WGS sequence"/>
</dbReference>
<evidence type="ECO:0000313" key="4">
    <source>
        <dbReference type="EMBL" id="MCR6544369.1"/>
    </source>
</evidence>
<comment type="similarity">
    <text evidence="1">Belongs to the bacterial solute-binding protein 8 family.</text>
</comment>
<dbReference type="Gene3D" id="3.40.50.1980">
    <property type="entry name" value="Nitrogenase molybdenum iron protein domain"/>
    <property type="match status" value="2"/>
</dbReference>
<accession>A0ABT1Y0I0</accession>
<comment type="caution">
    <text evidence="4">The sequence shown here is derived from an EMBL/GenBank/DDBJ whole genome shotgun (WGS) entry which is preliminary data.</text>
</comment>
<dbReference type="PANTHER" id="PTHR30535:SF34">
    <property type="entry name" value="MOLYBDATE-BINDING PROTEIN MOLA"/>
    <property type="match status" value="1"/>
</dbReference>
<protein>
    <submittedName>
        <fullName evidence="4">ABC transporter substrate-binding protein</fullName>
    </submittedName>
</protein>
<dbReference type="Pfam" id="PF01497">
    <property type="entry name" value="Peripla_BP_2"/>
    <property type="match status" value="1"/>
</dbReference>
<feature type="signal peptide" evidence="2">
    <location>
        <begin position="1"/>
        <end position="24"/>
    </location>
</feature>
<keyword evidence="5" id="KW-1185">Reference proteome</keyword>
<feature type="chain" id="PRO_5045682803" evidence="2">
    <location>
        <begin position="25"/>
        <end position="374"/>
    </location>
</feature>
<dbReference type="PROSITE" id="PS50983">
    <property type="entry name" value="FE_B12_PBP"/>
    <property type="match status" value="1"/>
</dbReference>
<gene>
    <name evidence="4" type="ORF">NVS47_02385</name>
</gene>
<evidence type="ECO:0000256" key="2">
    <source>
        <dbReference type="SAM" id="SignalP"/>
    </source>
</evidence>
<proteinExistence type="inferred from homology"/>
<dbReference type="PROSITE" id="PS51257">
    <property type="entry name" value="PROKAR_LIPOPROTEIN"/>
    <property type="match status" value="1"/>
</dbReference>
<evidence type="ECO:0000313" key="5">
    <source>
        <dbReference type="Proteomes" id="UP001524944"/>
    </source>
</evidence>
<dbReference type="SUPFAM" id="SSF53807">
    <property type="entry name" value="Helical backbone' metal receptor"/>
    <property type="match status" value="1"/>
</dbReference>
<dbReference type="EMBL" id="JANPWE010000001">
    <property type="protein sequence ID" value="MCR6544369.1"/>
    <property type="molecule type" value="Genomic_DNA"/>
</dbReference>
<organism evidence="4 5">
    <name type="scientific">Dehalobacterium formicoaceticum</name>
    <dbReference type="NCBI Taxonomy" id="51515"/>
    <lineage>
        <taxon>Bacteria</taxon>
        <taxon>Bacillati</taxon>
        <taxon>Bacillota</taxon>
        <taxon>Clostridia</taxon>
        <taxon>Eubacteriales</taxon>
        <taxon>Peptococcaceae</taxon>
        <taxon>Dehalobacterium</taxon>
    </lineage>
</organism>
<evidence type="ECO:0000259" key="3">
    <source>
        <dbReference type="PROSITE" id="PS50983"/>
    </source>
</evidence>
<dbReference type="InterPro" id="IPR050902">
    <property type="entry name" value="ABC_Transporter_SBP"/>
</dbReference>